<gene>
    <name evidence="2" type="ORF">PVAP13_8KG357903</name>
</gene>
<dbReference type="EMBL" id="CM029051">
    <property type="protein sequence ID" value="KAG2561904.1"/>
    <property type="molecule type" value="Genomic_DNA"/>
</dbReference>
<evidence type="ECO:0000313" key="3">
    <source>
        <dbReference type="Proteomes" id="UP000823388"/>
    </source>
</evidence>
<name>A0A8T0PV59_PANVG</name>
<organism evidence="2 3">
    <name type="scientific">Panicum virgatum</name>
    <name type="common">Blackwell switchgrass</name>
    <dbReference type="NCBI Taxonomy" id="38727"/>
    <lineage>
        <taxon>Eukaryota</taxon>
        <taxon>Viridiplantae</taxon>
        <taxon>Streptophyta</taxon>
        <taxon>Embryophyta</taxon>
        <taxon>Tracheophyta</taxon>
        <taxon>Spermatophyta</taxon>
        <taxon>Magnoliopsida</taxon>
        <taxon>Liliopsida</taxon>
        <taxon>Poales</taxon>
        <taxon>Poaceae</taxon>
        <taxon>PACMAD clade</taxon>
        <taxon>Panicoideae</taxon>
        <taxon>Panicodae</taxon>
        <taxon>Paniceae</taxon>
        <taxon>Panicinae</taxon>
        <taxon>Panicum</taxon>
        <taxon>Panicum sect. Hiantes</taxon>
    </lineage>
</organism>
<feature type="region of interest" description="Disordered" evidence="1">
    <location>
        <begin position="1"/>
        <end position="29"/>
    </location>
</feature>
<keyword evidence="3" id="KW-1185">Reference proteome</keyword>
<comment type="caution">
    <text evidence="2">The sequence shown here is derived from an EMBL/GenBank/DDBJ whole genome shotgun (WGS) entry which is preliminary data.</text>
</comment>
<evidence type="ECO:0000313" key="2">
    <source>
        <dbReference type="EMBL" id="KAG2561904.1"/>
    </source>
</evidence>
<dbReference type="Proteomes" id="UP000823388">
    <property type="component" value="Chromosome 8K"/>
</dbReference>
<protein>
    <submittedName>
        <fullName evidence="2">Uncharacterized protein</fullName>
    </submittedName>
</protein>
<proteinExistence type="predicted"/>
<dbReference type="AlphaFoldDB" id="A0A8T0PV59"/>
<accession>A0A8T0PV59</accession>
<evidence type="ECO:0000256" key="1">
    <source>
        <dbReference type="SAM" id="MobiDB-lite"/>
    </source>
</evidence>
<sequence>MEATHGGRAQGARTAEPPGRPWNGSTASASRLEAATLSLSISLSLTHTHTWMDLRRRQFTRPALLATVRRSPRIVARPSGPATSPPPYPPVARRPWYFAFPLCFDAGELRSSKPRKLR</sequence>
<reference evidence="2" key="1">
    <citation type="submission" date="2020-05" db="EMBL/GenBank/DDBJ databases">
        <title>WGS assembly of Panicum virgatum.</title>
        <authorList>
            <person name="Lovell J.T."/>
            <person name="Jenkins J."/>
            <person name="Shu S."/>
            <person name="Juenger T.E."/>
            <person name="Schmutz J."/>
        </authorList>
    </citation>
    <scope>NUCLEOTIDE SEQUENCE</scope>
    <source>
        <strain evidence="2">AP13</strain>
    </source>
</reference>